<evidence type="ECO:0000313" key="3">
    <source>
        <dbReference type="Proteomes" id="UP000693970"/>
    </source>
</evidence>
<gene>
    <name evidence="2" type="ORF">IV203_009280</name>
</gene>
<organism evidence="2 3">
    <name type="scientific">Nitzschia inconspicua</name>
    <dbReference type="NCBI Taxonomy" id="303405"/>
    <lineage>
        <taxon>Eukaryota</taxon>
        <taxon>Sar</taxon>
        <taxon>Stramenopiles</taxon>
        <taxon>Ochrophyta</taxon>
        <taxon>Bacillariophyta</taxon>
        <taxon>Bacillariophyceae</taxon>
        <taxon>Bacillariophycidae</taxon>
        <taxon>Bacillariales</taxon>
        <taxon>Bacillariaceae</taxon>
        <taxon>Nitzschia</taxon>
    </lineage>
</organism>
<dbReference type="Proteomes" id="UP000693970">
    <property type="component" value="Unassembled WGS sequence"/>
</dbReference>
<comment type="caution">
    <text evidence="2">The sequence shown here is derived from an EMBL/GenBank/DDBJ whole genome shotgun (WGS) entry which is preliminary data.</text>
</comment>
<feature type="region of interest" description="Disordered" evidence="1">
    <location>
        <begin position="76"/>
        <end position="104"/>
    </location>
</feature>
<keyword evidence="3" id="KW-1185">Reference proteome</keyword>
<feature type="region of interest" description="Disordered" evidence="1">
    <location>
        <begin position="1"/>
        <end position="29"/>
    </location>
</feature>
<accession>A0A9K3PNH7</accession>
<name>A0A9K3PNH7_9STRA</name>
<feature type="compositionally biased region" description="Basic and acidic residues" evidence="1">
    <location>
        <begin position="19"/>
        <end position="29"/>
    </location>
</feature>
<feature type="compositionally biased region" description="Polar residues" evidence="1">
    <location>
        <begin position="1"/>
        <end position="17"/>
    </location>
</feature>
<evidence type="ECO:0000256" key="1">
    <source>
        <dbReference type="SAM" id="MobiDB-lite"/>
    </source>
</evidence>
<protein>
    <submittedName>
        <fullName evidence="2">Uncharacterized protein</fullName>
    </submittedName>
</protein>
<dbReference type="AlphaFoldDB" id="A0A9K3PNH7"/>
<reference evidence="2" key="1">
    <citation type="journal article" date="2021" name="Sci. Rep.">
        <title>Diploid genomic architecture of Nitzschia inconspicua, an elite biomass production diatom.</title>
        <authorList>
            <person name="Oliver A."/>
            <person name="Podell S."/>
            <person name="Pinowska A."/>
            <person name="Traller J.C."/>
            <person name="Smith S.R."/>
            <person name="McClure R."/>
            <person name="Beliaev A."/>
            <person name="Bohutskyi P."/>
            <person name="Hill E.A."/>
            <person name="Rabines A."/>
            <person name="Zheng H."/>
            <person name="Allen L.Z."/>
            <person name="Kuo A."/>
            <person name="Grigoriev I.V."/>
            <person name="Allen A.E."/>
            <person name="Hazlebeck D."/>
            <person name="Allen E.E."/>
        </authorList>
    </citation>
    <scope>NUCLEOTIDE SEQUENCE</scope>
    <source>
        <strain evidence="2">Hildebrandi</strain>
    </source>
</reference>
<evidence type="ECO:0000313" key="2">
    <source>
        <dbReference type="EMBL" id="KAG7353231.1"/>
    </source>
</evidence>
<sequence>MAPTTTKNASVMSTNMPTDEAKVSAHREWGSELGEGWPVDGIDLGDRDMMNDIYEHLGIQNDSSGRAQFRAYIKKHKRQQQQQQQEKDFYKTPRMKSQPEKTMLSPTLKRALEKLKNKQIDLNDLPTHNEHIGWSDIETRAEFSPLELSAVQNYRKRLAQEQDNEIAVPEDIDHVIRNYDPRKRQPFSSTRLNSDISTLYQYKEDRIFLLSAWANRTTATTLHVLPFKKLWRKHQSACAGMYLAWGPQPDKPCSTDLAWIAENSATDFQKDTYTRTVQRLECAIVARFLILEKKLKAVKGFNCLDWTLMQLYPPIISREGRECDVFEALTIELYNSYNTKQIAKVLRQLPTLFKYIVVDEAQVAMAQSPERYDNVDKSTKHPFLFAVIRCLWNIGKNCGMSPILCGTGISIMKMSSIAISAVGEVETGHVLVSQAWERHRLGLWSRTLVGRPRILWGFLALALADTVAGVDGIFKKYCLQMTSDQGMGNSTTTLYSCVSKALARQTTGESVLSQSIGFAVCEMVVNWLIGKTPADLEEEEKVDFIVDCGVCILERKEDKTQLVARLREPMVVQAYLEYIKKSSPDRILRTIMAMLEATTEPSSQCFLFELLFYFALQKWLHGKSLKEAGFAPSDLTSCDFLSEVCNIPLESLGNSLLLLPEKPDGSQVSLQPRAAATPAKKDTDDIVVVALTENYVLVFLIQCKLEQNTDYLKAAQTTFPDLLLHQSKKRRLDTVAFGRENVYDYEMADANKVEYNNLQDLLGMEKWGDRMVCVVQLVVAYQAKLSKLGDTRWITKLSRRCSTSEELAALLERVPEANEEKRLLVVVEEKLLQQLLGDHVFGRLNEVKVLKAIEDHTFDAPMSLSDLLPYEDSTGTVDDKED</sequence>
<reference evidence="2" key="2">
    <citation type="submission" date="2021-04" db="EMBL/GenBank/DDBJ databases">
        <authorList>
            <person name="Podell S."/>
        </authorList>
    </citation>
    <scope>NUCLEOTIDE SEQUENCE</scope>
    <source>
        <strain evidence="2">Hildebrandi</strain>
    </source>
</reference>
<proteinExistence type="predicted"/>
<dbReference type="EMBL" id="JAGRRH010000017">
    <property type="protein sequence ID" value="KAG7353231.1"/>
    <property type="molecule type" value="Genomic_DNA"/>
</dbReference>